<dbReference type="AlphaFoldDB" id="A0A074V5S7"/>
<dbReference type="PANTHER" id="PTHR23291:SF115">
    <property type="entry name" value="MODULATOR OF FTSH PROTEASE YCCA"/>
    <property type="match status" value="1"/>
</dbReference>
<dbReference type="Pfam" id="PF01027">
    <property type="entry name" value="Bax1-I"/>
    <property type="match status" value="1"/>
</dbReference>
<accession>A0A074V5S7</accession>
<evidence type="ECO:0000256" key="3">
    <source>
        <dbReference type="ARBA" id="ARBA00022692"/>
    </source>
</evidence>
<evidence type="ECO:0000256" key="1">
    <source>
        <dbReference type="ARBA" id="ARBA00004651"/>
    </source>
</evidence>
<name>A0A074V5S7_9NEIS</name>
<feature type="transmembrane region" description="Helical" evidence="6">
    <location>
        <begin position="112"/>
        <end position="129"/>
    </location>
</feature>
<dbReference type="EMBL" id="AVQL01000449">
    <property type="protein sequence ID" value="KEQ00531.1"/>
    <property type="molecule type" value="Genomic_DNA"/>
</dbReference>
<comment type="similarity">
    <text evidence="6">Belongs to the BI1 family.</text>
</comment>
<evidence type="ECO:0000313" key="8">
    <source>
        <dbReference type="Proteomes" id="UP000027644"/>
    </source>
</evidence>
<feature type="transmembrane region" description="Helical" evidence="6">
    <location>
        <begin position="168"/>
        <end position="188"/>
    </location>
</feature>
<reference evidence="7 8" key="1">
    <citation type="journal article" date="2014" name="PLoS Genet.">
        <title>Hidden diversity in honey bee gut symbionts detected by single-cell genomics.</title>
        <authorList>
            <person name="Engel P."/>
            <person name="Stepanauskas R."/>
            <person name="Moran N."/>
        </authorList>
    </citation>
    <scope>NUCLEOTIDE SEQUENCE [LARGE SCALE GENOMIC DNA]</scope>
    <source>
        <strain evidence="7 8">SCGC AB-598-J21</strain>
    </source>
</reference>
<organism evidence="7 8">
    <name type="scientific">Snodgrassella alvi SCGC AB-598-J21</name>
    <dbReference type="NCBI Taxonomy" id="1385367"/>
    <lineage>
        <taxon>Bacteria</taxon>
        <taxon>Pseudomonadati</taxon>
        <taxon>Pseudomonadota</taxon>
        <taxon>Betaproteobacteria</taxon>
        <taxon>Neisseriales</taxon>
        <taxon>Neisseriaceae</taxon>
        <taxon>Snodgrassella</taxon>
    </lineage>
</organism>
<gene>
    <name evidence="7" type="ORF">SASC598J21_016770</name>
</gene>
<evidence type="ECO:0000256" key="6">
    <source>
        <dbReference type="RuleBase" id="RU004379"/>
    </source>
</evidence>
<dbReference type="Proteomes" id="UP000027644">
    <property type="component" value="Unassembled WGS sequence"/>
</dbReference>
<keyword evidence="3 6" id="KW-0812">Transmembrane</keyword>
<evidence type="ECO:0000256" key="2">
    <source>
        <dbReference type="ARBA" id="ARBA00022475"/>
    </source>
</evidence>
<protein>
    <submittedName>
        <fullName evidence="7">Integral membrane protein, interacts with FtsH</fullName>
    </submittedName>
</protein>
<keyword evidence="2" id="KW-1003">Cell membrane</keyword>
<evidence type="ECO:0000313" key="7">
    <source>
        <dbReference type="EMBL" id="KEQ00531.1"/>
    </source>
</evidence>
<sequence length="315" mass="35292">MVAKHSDTQTGQYRIISLLIYVFCRRFKILEKIQISLILLEIYLKIKINIFIVTIHHYCAYFANNCYNIINQRNYLLTKSRRILFMKSRNTYDFTQLGQAEDNQQTVVLRKAYSLLGLSFLPCAAGAYAGNYINFYALFSNSWLSVVAFFILAYGLMFAIEKNRYNNLGIALLMVFTFVIGFFISPLLQLAVASAVGSQIVGMAALMTAAVFFTMATIAHRSKSEMKGIGQFLVVGAVVLIIGMILNMFMHLPVLSLTIAAGFVIFSSLVIMWQIRTVIAGGEDSATSAALTLFVSLYNIFTSLIQILLAVMDNR</sequence>
<feature type="transmembrane region" description="Helical" evidence="6">
    <location>
        <begin position="287"/>
        <end position="312"/>
    </location>
</feature>
<feature type="transmembrane region" description="Helical" evidence="6">
    <location>
        <begin position="135"/>
        <end position="156"/>
    </location>
</feature>
<feature type="transmembrane region" description="Helical" evidence="6">
    <location>
        <begin position="255"/>
        <end position="275"/>
    </location>
</feature>
<dbReference type="InterPro" id="IPR006214">
    <property type="entry name" value="Bax_inhibitor_1-related"/>
</dbReference>
<dbReference type="GO" id="GO:0005886">
    <property type="term" value="C:plasma membrane"/>
    <property type="evidence" value="ECO:0007669"/>
    <property type="project" value="UniProtKB-SubCell"/>
</dbReference>
<evidence type="ECO:0000256" key="5">
    <source>
        <dbReference type="ARBA" id="ARBA00023136"/>
    </source>
</evidence>
<evidence type="ECO:0000256" key="4">
    <source>
        <dbReference type="ARBA" id="ARBA00022989"/>
    </source>
</evidence>
<feature type="transmembrane region" description="Helical" evidence="6">
    <location>
        <begin position="200"/>
        <end position="220"/>
    </location>
</feature>
<dbReference type="PANTHER" id="PTHR23291">
    <property type="entry name" value="BAX INHIBITOR-RELATED"/>
    <property type="match status" value="1"/>
</dbReference>
<proteinExistence type="inferred from homology"/>
<comment type="subcellular location">
    <subcellularLocation>
        <location evidence="1">Cell membrane</location>
        <topology evidence="1">Multi-pass membrane protein</topology>
    </subcellularLocation>
</comment>
<keyword evidence="5 6" id="KW-0472">Membrane</keyword>
<keyword evidence="4 6" id="KW-1133">Transmembrane helix</keyword>
<feature type="transmembrane region" description="Helical" evidence="6">
    <location>
        <begin position="232"/>
        <end position="249"/>
    </location>
</feature>
<comment type="caution">
    <text evidence="7">The sequence shown here is derived from an EMBL/GenBank/DDBJ whole genome shotgun (WGS) entry which is preliminary data.</text>
</comment>